<dbReference type="RefSeq" id="WP_273160960.1">
    <property type="nucleotide sequence ID" value="NZ_CALCFI010000011.1"/>
</dbReference>
<gene>
    <name evidence="2" type="ORF">HXN26_09515</name>
</gene>
<dbReference type="Proteomes" id="UP000771736">
    <property type="component" value="Unassembled WGS sequence"/>
</dbReference>
<evidence type="ECO:0000313" key="3">
    <source>
        <dbReference type="Proteomes" id="UP000771736"/>
    </source>
</evidence>
<feature type="coiled-coil region" evidence="1">
    <location>
        <begin position="18"/>
        <end position="52"/>
    </location>
</feature>
<dbReference type="AlphaFoldDB" id="A0A930HNT7"/>
<name>A0A930HNT7_9BACT</name>
<comment type="caution">
    <text evidence="2">The sequence shown here is derived from an EMBL/GenBank/DDBJ whole genome shotgun (WGS) entry which is preliminary data.</text>
</comment>
<accession>A0A930HNT7</accession>
<evidence type="ECO:0000256" key="1">
    <source>
        <dbReference type="SAM" id="Coils"/>
    </source>
</evidence>
<evidence type="ECO:0000313" key="2">
    <source>
        <dbReference type="EMBL" id="MBF1385068.1"/>
    </source>
</evidence>
<keyword evidence="1" id="KW-0175">Coiled coil</keyword>
<sequence>MAKHLSEDEVTLVVNAKADKAQQNIRKFSKEIDNHGERNKSLQRQMESLELAGKKNTDSWKQRREEYGRNATQIRNLKQQIAAETKVVFANAKILILKLITTKVQGCTVCAWLYGHFVDDMPYLRSEDKAESVRKWYKIRPKYLY</sequence>
<organism evidence="2 3">
    <name type="scientific">Prevotella aurantiaca</name>
    <dbReference type="NCBI Taxonomy" id="596085"/>
    <lineage>
        <taxon>Bacteria</taxon>
        <taxon>Pseudomonadati</taxon>
        <taxon>Bacteroidota</taxon>
        <taxon>Bacteroidia</taxon>
        <taxon>Bacteroidales</taxon>
        <taxon>Prevotellaceae</taxon>
        <taxon>Prevotella</taxon>
    </lineage>
</organism>
<dbReference type="EMBL" id="JABZSJ010000064">
    <property type="protein sequence ID" value="MBF1385068.1"/>
    <property type="molecule type" value="Genomic_DNA"/>
</dbReference>
<protein>
    <submittedName>
        <fullName evidence="2">Uncharacterized protein</fullName>
    </submittedName>
</protein>
<reference evidence="2" key="1">
    <citation type="submission" date="2020-04" db="EMBL/GenBank/DDBJ databases">
        <title>Deep metagenomics examines the oral microbiome during advanced dental caries in children, revealing novel taxa and co-occurrences with host molecules.</title>
        <authorList>
            <person name="Baker J.L."/>
            <person name="Morton J.T."/>
            <person name="Dinis M."/>
            <person name="Alvarez R."/>
            <person name="Tran N.C."/>
            <person name="Knight R."/>
            <person name="Edlund A."/>
        </authorList>
    </citation>
    <scope>NUCLEOTIDE SEQUENCE</scope>
    <source>
        <strain evidence="2">JCVI_44_bin.5</strain>
    </source>
</reference>
<proteinExistence type="predicted"/>